<dbReference type="PROSITE" id="PS00028">
    <property type="entry name" value="ZINC_FINGER_C2H2_1"/>
    <property type="match status" value="2"/>
</dbReference>
<dbReference type="PANTHER" id="PTHR14003">
    <property type="entry name" value="TRANSCRIPTIONAL REPRESSOR PROTEIN YY"/>
    <property type="match status" value="1"/>
</dbReference>
<feature type="region of interest" description="Disordered" evidence="6">
    <location>
        <begin position="174"/>
        <end position="212"/>
    </location>
</feature>
<protein>
    <recommendedName>
        <fullName evidence="7">C2H2-type domain-containing protein</fullName>
    </recommendedName>
</protein>
<keyword evidence="9" id="KW-1185">Reference proteome</keyword>
<evidence type="ECO:0000256" key="5">
    <source>
        <dbReference type="PROSITE-ProRule" id="PRU00042"/>
    </source>
</evidence>
<reference evidence="8 9" key="1">
    <citation type="submission" date="2024-01" db="EMBL/GenBank/DDBJ databases">
        <title>A draft genome for the cacao thread blight pathogen Marasmiellus scandens.</title>
        <authorList>
            <person name="Baruah I.K."/>
            <person name="Leung J."/>
            <person name="Bukari Y."/>
            <person name="Amoako-Attah I."/>
            <person name="Meinhardt L.W."/>
            <person name="Bailey B.A."/>
            <person name="Cohen S.P."/>
        </authorList>
    </citation>
    <scope>NUCLEOTIDE SEQUENCE [LARGE SCALE GENOMIC DNA]</scope>
    <source>
        <strain evidence="8 9">GH-19</strain>
    </source>
</reference>
<dbReference type="Pfam" id="PF00096">
    <property type="entry name" value="zf-C2H2"/>
    <property type="match status" value="2"/>
</dbReference>
<evidence type="ECO:0000256" key="3">
    <source>
        <dbReference type="ARBA" id="ARBA00022771"/>
    </source>
</evidence>
<evidence type="ECO:0000256" key="1">
    <source>
        <dbReference type="ARBA" id="ARBA00022723"/>
    </source>
</evidence>
<feature type="compositionally biased region" description="Polar residues" evidence="6">
    <location>
        <begin position="190"/>
        <end position="212"/>
    </location>
</feature>
<evidence type="ECO:0000256" key="6">
    <source>
        <dbReference type="SAM" id="MobiDB-lite"/>
    </source>
</evidence>
<dbReference type="InterPro" id="IPR013087">
    <property type="entry name" value="Znf_C2H2_type"/>
</dbReference>
<organism evidence="8 9">
    <name type="scientific">Marasmiellus scandens</name>
    <dbReference type="NCBI Taxonomy" id="2682957"/>
    <lineage>
        <taxon>Eukaryota</taxon>
        <taxon>Fungi</taxon>
        <taxon>Dikarya</taxon>
        <taxon>Basidiomycota</taxon>
        <taxon>Agaricomycotina</taxon>
        <taxon>Agaricomycetes</taxon>
        <taxon>Agaricomycetidae</taxon>
        <taxon>Agaricales</taxon>
        <taxon>Marasmiineae</taxon>
        <taxon>Omphalotaceae</taxon>
        <taxon>Marasmiellus</taxon>
    </lineage>
</organism>
<sequence>MSSQRPAKARRTNSEGSRDVSLPPISHIFSTPSREYDDSVALPPLRSQTLSHPRDPRSPHAQSYGPPPVHPSQMASPPASHPHVRNPGHNWNPSSAMPSRSDAYTSSSHRMGQSMQPSAYQSPGHHPHQTLHSAHHPASMSPSTRHGSGYRPSTSGPVGMSAYPSASASYSRVAPPQAAPLQAGPSSSQYSRNVATAHAPTSSSEDLGTSNPKTKYECSYCGKGFLRPSALKIHIISHTGDKGEHFHEFIYVHLFIGYVTFFVDFVCPEESCGRRFGVRSNMLRHIRLVHQNNLHHSSGEELSKDEWSESSE</sequence>
<feature type="domain" description="C2H2-type" evidence="7">
    <location>
        <begin position="265"/>
        <end position="295"/>
    </location>
</feature>
<dbReference type="Gene3D" id="3.30.160.60">
    <property type="entry name" value="Classic Zinc Finger"/>
    <property type="match status" value="2"/>
</dbReference>
<dbReference type="PANTHER" id="PTHR14003:SF20">
    <property type="entry name" value="FINGER DOMAIN PROTEIN, PUTATIVE (AFU_ORTHOLOGUE AFUA_4G10380)-RELATED"/>
    <property type="match status" value="1"/>
</dbReference>
<proteinExistence type="predicted"/>
<evidence type="ECO:0000259" key="7">
    <source>
        <dbReference type="PROSITE" id="PS50157"/>
    </source>
</evidence>
<feature type="domain" description="C2H2-type" evidence="7">
    <location>
        <begin position="216"/>
        <end position="243"/>
    </location>
</feature>
<dbReference type="EMBL" id="JBANRG010000001">
    <property type="protein sequence ID" value="KAK7472484.1"/>
    <property type="molecule type" value="Genomic_DNA"/>
</dbReference>
<feature type="compositionally biased region" description="Basic residues" evidence="6">
    <location>
        <begin position="125"/>
        <end position="135"/>
    </location>
</feature>
<dbReference type="PROSITE" id="PS50157">
    <property type="entry name" value="ZINC_FINGER_C2H2_2"/>
    <property type="match status" value="2"/>
</dbReference>
<evidence type="ECO:0000313" key="9">
    <source>
        <dbReference type="Proteomes" id="UP001498398"/>
    </source>
</evidence>
<name>A0ABR1K4Y1_9AGAR</name>
<keyword evidence="2" id="KW-0677">Repeat</keyword>
<dbReference type="Proteomes" id="UP001498398">
    <property type="component" value="Unassembled WGS sequence"/>
</dbReference>
<evidence type="ECO:0000313" key="8">
    <source>
        <dbReference type="EMBL" id="KAK7472484.1"/>
    </source>
</evidence>
<dbReference type="SMART" id="SM00355">
    <property type="entry name" value="ZnF_C2H2"/>
    <property type="match status" value="2"/>
</dbReference>
<gene>
    <name evidence="8" type="ORF">VKT23_000599</name>
</gene>
<feature type="compositionally biased region" description="Low complexity" evidence="6">
    <location>
        <begin position="174"/>
        <end position="189"/>
    </location>
</feature>
<dbReference type="SUPFAM" id="SSF57667">
    <property type="entry name" value="beta-beta-alpha zinc fingers"/>
    <property type="match status" value="1"/>
</dbReference>
<evidence type="ECO:0000256" key="2">
    <source>
        <dbReference type="ARBA" id="ARBA00022737"/>
    </source>
</evidence>
<keyword evidence="4" id="KW-0862">Zinc</keyword>
<accession>A0ABR1K4Y1</accession>
<dbReference type="InterPro" id="IPR036236">
    <property type="entry name" value="Znf_C2H2_sf"/>
</dbReference>
<evidence type="ECO:0000256" key="4">
    <source>
        <dbReference type="ARBA" id="ARBA00022833"/>
    </source>
</evidence>
<comment type="caution">
    <text evidence="8">The sequence shown here is derived from an EMBL/GenBank/DDBJ whole genome shotgun (WGS) entry which is preliminary data.</text>
</comment>
<keyword evidence="3 5" id="KW-0863">Zinc-finger</keyword>
<feature type="compositionally biased region" description="Polar residues" evidence="6">
    <location>
        <begin position="89"/>
        <end position="121"/>
    </location>
</feature>
<keyword evidence="1" id="KW-0479">Metal-binding</keyword>
<feature type="region of interest" description="Disordered" evidence="6">
    <location>
        <begin position="1"/>
        <end position="158"/>
    </location>
</feature>